<organism evidence="2 3">
    <name type="scientific">Geotrichum candidum</name>
    <name type="common">Oospora lactis</name>
    <name type="synonym">Dipodascus geotrichum</name>
    <dbReference type="NCBI Taxonomy" id="1173061"/>
    <lineage>
        <taxon>Eukaryota</taxon>
        <taxon>Fungi</taxon>
        <taxon>Dikarya</taxon>
        <taxon>Ascomycota</taxon>
        <taxon>Saccharomycotina</taxon>
        <taxon>Dipodascomycetes</taxon>
        <taxon>Dipodascales</taxon>
        <taxon>Dipodascaceae</taxon>
        <taxon>Geotrichum</taxon>
    </lineage>
</organism>
<evidence type="ECO:0000313" key="3">
    <source>
        <dbReference type="Proteomes" id="UP000242525"/>
    </source>
</evidence>
<reference evidence="2" key="1">
    <citation type="submission" date="2014-03" db="EMBL/GenBank/DDBJ databases">
        <authorList>
            <person name="Casaregola S."/>
        </authorList>
    </citation>
    <scope>NUCLEOTIDE SEQUENCE [LARGE SCALE GENOMIC DNA]</scope>
    <source>
        <strain evidence="2">CLIB 918</strain>
    </source>
</reference>
<name>A0A0J9YHG6_GEOCN</name>
<keyword evidence="3" id="KW-1185">Reference proteome</keyword>
<dbReference type="EMBL" id="CCBN010000001">
    <property type="protein sequence ID" value="CDO51306.1"/>
    <property type="molecule type" value="Genomic_DNA"/>
</dbReference>
<dbReference type="InterPro" id="IPR036322">
    <property type="entry name" value="WD40_repeat_dom_sf"/>
</dbReference>
<proteinExistence type="predicted"/>
<dbReference type="AlphaFoldDB" id="A0A0J9YHG6"/>
<protein>
    <submittedName>
        <fullName evidence="2">Uncharacterized protein</fullName>
    </submittedName>
</protein>
<sequence length="605" mass="68505">MHLTEEGENCYTPFRIYAKLAANQNTAHQITRYLDSIENDEDSNYEQLSDSSIESTNDTATVTTRSSASPLSDISSTPPSPHSVDSPGKEPISYTPVKLSVVSKLFELTSSSHDCINSLRTDETLVKLYHKILQSKLVSISLQPFYRIILSALPFVTPKTAIENPVTRECVAFSPDGSQMLTVTRNATYEHFLYITQLVPETDLDRDSDPNFMPYLKSVHMWKCDRNILDVAMSRDLHCIAVSYDVGYVEVHDLGINPLKEFRSKEVKGHIFNVNGMAKLASSTKVIFFCQFPSTISYLALSANCEVLFLRSQRLGGLLVVNVETREEIDIPHYRLDLKMSLQYNDKVLALSGWNETVIFGKATPPSPTPPGPGALWEYFSLLVQNNISSYVPVERAMALEVQNAYLGFEGNENDGFMVKITLDEDELVGFVALEKIREEDDDHEDDEDEEDEVSDNESIEDNLEDEQHHEDDDEEEDTRKFCMILKRPGSVTINDLVYCISADSKRLAMIFDNELLLFVLKKQTIEDGLETGYFLHRRFQGDFFTNLKSNSNGRLLFVGNSKLLAISDDTVVMYELSTNPSYVSTCQRPFRYLKINAENNVEMI</sequence>
<feature type="compositionally biased region" description="Polar residues" evidence="1">
    <location>
        <begin position="45"/>
        <end position="77"/>
    </location>
</feature>
<comment type="caution">
    <text evidence="2">The sequence shown here is derived from an EMBL/GenBank/DDBJ whole genome shotgun (WGS) entry which is preliminary data.</text>
</comment>
<dbReference type="Proteomes" id="UP000242525">
    <property type="component" value="Unassembled WGS sequence"/>
</dbReference>
<feature type="region of interest" description="Disordered" evidence="1">
    <location>
        <begin position="41"/>
        <end position="91"/>
    </location>
</feature>
<evidence type="ECO:0000256" key="1">
    <source>
        <dbReference type="SAM" id="MobiDB-lite"/>
    </source>
</evidence>
<evidence type="ECO:0000313" key="2">
    <source>
        <dbReference type="EMBL" id="CDO51306.1"/>
    </source>
</evidence>
<gene>
    <name evidence="2" type="ORF">BN980_GECA01s04190g</name>
</gene>
<feature type="compositionally biased region" description="Acidic residues" evidence="1">
    <location>
        <begin position="440"/>
        <end position="465"/>
    </location>
</feature>
<dbReference type="SUPFAM" id="SSF50978">
    <property type="entry name" value="WD40 repeat-like"/>
    <property type="match status" value="1"/>
</dbReference>
<accession>A0A0J9YHG6</accession>
<dbReference type="OrthoDB" id="4084196at2759"/>
<feature type="region of interest" description="Disordered" evidence="1">
    <location>
        <begin position="439"/>
        <end position="478"/>
    </location>
</feature>